<gene>
    <name evidence="1" type="ORF">SAMN02745781_01872</name>
</gene>
<sequence length="281" mass="31663">MAMTYGIENECLRVSINQLGAELVSIWSKTRHEELLWQGEAWQGRAPILFPIVGNLPNGQYQAKGQTYALPRHGFARNSRFELRTHDSQRVVLGLRDSEQSRLVYPYCFDLSVSYTLDKDTVKVRFDVVNDQEEALLFSLGFHPAFSVSHDVDLIFEDSPQHYCYGNQGFVDFVSQPHLDMGLSLSLSDVDFSRGAIYIREPQAQCIVVNDGMKALGLSFPDVPYLVIWKKPACEFICIEPCFGITAPSSQDTLLALTDKPGIIRLASGERFTTVNEIKLM</sequence>
<dbReference type="PANTHER" id="PTHR11122:SF13">
    <property type="entry name" value="GLUCOSE-6-PHOSPHATE 1-EPIMERASE"/>
    <property type="match status" value="1"/>
</dbReference>
<dbReference type="Pfam" id="PF01263">
    <property type="entry name" value="Aldose_epim"/>
    <property type="match status" value="1"/>
</dbReference>
<proteinExistence type="predicted"/>
<organism evidence="1 2">
    <name type="scientific">Vibrio gazogenes DSM 21264 = NBRC 103151</name>
    <dbReference type="NCBI Taxonomy" id="1123492"/>
    <lineage>
        <taxon>Bacteria</taxon>
        <taxon>Pseudomonadati</taxon>
        <taxon>Pseudomonadota</taxon>
        <taxon>Gammaproteobacteria</taxon>
        <taxon>Vibrionales</taxon>
        <taxon>Vibrionaceae</taxon>
        <taxon>Vibrio</taxon>
    </lineage>
</organism>
<dbReference type="SUPFAM" id="SSF74650">
    <property type="entry name" value="Galactose mutarotase-like"/>
    <property type="match status" value="1"/>
</dbReference>
<dbReference type="GO" id="GO:0005975">
    <property type="term" value="P:carbohydrate metabolic process"/>
    <property type="evidence" value="ECO:0007669"/>
    <property type="project" value="InterPro"/>
</dbReference>
<dbReference type="InterPro" id="IPR014718">
    <property type="entry name" value="GH-type_carb-bd"/>
</dbReference>
<protein>
    <submittedName>
        <fullName evidence="1">Galactose mutarotase</fullName>
    </submittedName>
</protein>
<dbReference type="Proteomes" id="UP000184159">
    <property type="component" value="Unassembled WGS sequence"/>
</dbReference>
<reference evidence="2" key="1">
    <citation type="submission" date="2016-11" db="EMBL/GenBank/DDBJ databases">
        <authorList>
            <person name="Varghese N."/>
            <person name="Submissions S."/>
        </authorList>
    </citation>
    <scope>NUCLEOTIDE SEQUENCE [LARGE SCALE GENOMIC DNA]</scope>
    <source>
        <strain evidence="2">DSM 21264</strain>
    </source>
</reference>
<keyword evidence="2" id="KW-1185">Reference proteome</keyword>
<evidence type="ECO:0000313" key="2">
    <source>
        <dbReference type="Proteomes" id="UP000184159"/>
    </source>
</evidence>
<dbReference type="Gene3D" id="2.70.98.10">
    <property type="match status" value="1"/>
</dbReference>
<accession>A0A1M5AAF5</accession>
<dbReference type="AlphaFoldDB" id="A0A1M5AAF5"/>
<dbReference type="InterPro" id="IPR011013">
    <property type="entry name" value="Gal_mutarotase_sf_dom"/>
</dbReference>
<dbReference type="GO" id="GO:0016853">
    <property type="term" value="F:isomerase activity"/>
    <property type="evidence" value="ECO:0007669"/>
    <property type="project" value="InterPro"/>
</dbReference>
<name>A0A1M5AAF5_VIBGA</name>
<dbReference type="InterPro" id="IPR008183">
    <property type="entry name" value="Aldose_1/G6P_1-epimerase"/>
</dbReference>
<evidence type="ECO:0000313" key="1">
    <source>
        <dbReference type="EMBL" id="SHF27016.1"/>
    </source>
</evidence>
<dbReference type="PANTHER" id="PTHR11122">
    <property type="entry name" value="APOSPORY-ASSOCIATED PROTEIN C-RELATED"/>
    <property type="match status" value="1"/>
</dbReference>
<dbReference type="EMBL" id="FQUH01000007">
    <property type="protein sequence ID" value="SHF27016.1"/>
    <property type="molecule type" value="Genomic_DNA"/>
</dbReference>
<dbReference type="RefSeq" id="WP_072958361.1">
    <property type="nucleotide sequence ID" value="NZ_FQUH01000007.1"/>
</dbReference>
<dbReference type="GO" id="GO:0030246">
    <property type="term" value="F:carbohydrate binding"/>
    <property type="evidence" value="ECO:0007669"/>
    <property type="project" value="InterPro"/>
</dbReference>